<evidence type="ECO:0000256" key="2">
    <source>
        <dbReference type="ARBA" id="ARBA00022692"/>
    </source>
</evidence>
<feature type="non-terminal residue" evidence="8">
    <location>
        <position position="683"/>
    </location>
</feature>
<feature type="transmembrane region" description="Helical" evidence="5">
    <location>
        <begin position="586"/>
        <end position="605"/>
    </location>
</feature>
<protein>
    <recommendedName>
        <fullName evidence="10">Anoctamin</fullName>
    </recommendedName>
</protein>
<reference evidence="8" key="1">
    <citation type="submission" date="2020-05" db="EMBL/GenBank/DDBJ databases">
        <title>Phylogenomic resolution of chytrid fungi.</title>
        <authorList>
            <person name="Stajich J.E."/>
            <person name="Amses K."/>
            <person name="Simmons R."/>
            <person name="Seto K."/>
            <person name="Myers J."/>
            <person name="Bonds A."/>
            <person name="Quandt C.A."/>
            <person name="Barry K."/>
            <person name="Liu P."/>
            <person name="Grigoriev I."/>
            <person name="Longcore J.E."/>
            <person name="James T.Y."/>
        </authorList>
    </citation>
    <scope>NUCLEOTIDE SEQUENCE</scope>
    <source>
        <strain evidence="8">JEL0318</strain>
    </source>
</reference>
<feature type="transmembrane region" description="Helical" evidence="5">
    <location>
        <begin position="625"/>
        <end position="643"/>
    </location>
</feature>
<evidence type="ECO:0000259" key="7">
    <source>
        <dbReference type="Pfam" id="PF20877"/>
    </source>
</evidence>
<dbReference type="GO" id="GO:0016020">
    <property type="term" value="C:membrane"/>
    <property type="evidence" value="ECO:0007669"/>
    <property type="project" value="UniProtKB-SubCell"/>
</dbReference>
<dbReference type="EMBL" id="JADGJD010001455">
    <property type="protein sequence ID" value="KAJ3041892.1"/>
    <property type="molecule type" value="Genomic_DNA"/>
</dbReference>
<comment type="subcellular location">
    <subcellularLocation>
        <location evidence="1">Membrane</location>
        <topology evidence="1">Multi-pass membrane protein</topology>
    </subcellularLocation>
</comment>
<feature type="transmembrane region" description="Helical" evidence="5">
    <location>
        <begin position="250"/>
        <end position="267"/>
    </location>
</feature>
<dbReference type="Pfam" id="PF20877">
    <property type="entry name" value="Anoctamin_N"/>
    <property type="match status" value="1"/>
</dbReference>
<keyword evidence="9" id="KW-1185">Reference proteome</keyword>
<dbReference type="AlphaFoldDB" id="A0AAD5X0B9"/>
<keyword evidence="4 5" id="KW-0472">Membrane</keyword>
<comment type="caution">
    <text evidence="8">The sequence shown here is derived from an EMBL/GenBank/DDBJ whole genome shotgun (WGS) entry which is preliminary data.</text>
</comment>
<accession>A0AAD5X0B9</accession>
<dbReference type="PANTHER" id="PTHR12308:SF73">
    <property type="entry name" value="ANOCTAMIN"/>
    <property type="match status" value="1"/>
</dbReference>
<evidence type="ECO:0000313" key="9">
    <source>
        <dbReference type="Proteomes" id="UP001212841"/>
    </source>
</evidence>
<organism evidence="8 9">
    <name type="scientific">Rhizophlyctis rosea</name>
    <dbReference type="NCBI Taxonomy" id="64517"/>
    <lineage>
        <taxon>Eukaryota</taxon>
        <taxon>Fungi</taxon>
        <taxon>Fungi incertae sedis</taxon>
        <taxon>Chytridiomycota</taxon>
        <taxon>Chytridiomycota incertae sedis</taxon>
        <taxon>Chytridiomycetes</taxon>
        <taxon>Rhizophlyctidales</taxon>
        <taxon>Rhizophlyctidaceae</taxon>
        <taxon>Rhizophlyctis</taxon>
    </lineage>
</organism>
<feature type="domain" description="Anoctamin transmembrane" evidence="6">
    <location>
        <begin position="209"/>
        <end position="660"/>
    </location>
</feature>
<dbReference type="GO" id="GO:0032541">
    <property type="term" value="C:cortical endoplasmic reticulum"/>
    <property type="evidence" value="ECO:0007669"/>
    <property type="project" value="TreeGrafter"/>
</dbReference>
<evidence type="ECO:0000256" key="4">
    <source>
        <dbReference type="ARBA" id="ARBA00023136"/>
    </source>
</evidence>
<dbReference type="Pfam" id="PF04547">
    <property type="entry name" value="Anoctamin"/>
    <property type="match status" value="1"/>
</dbReference>
<dbReference type="InterPro" id="IPR049452">
    <property type="entry name" value="Anoctamin_TM"/>
</dbReference>
<feature type="transmembrane region" description="Helical" evidence="5">
    <location>
        <begin position="317"/>
        <end position="342"/>
    </location>
</feature>
<feature type="domain" description="Anoctamin alpha-beta plait" evidence="7">
    <location>
        <begin position="22"/>
        <end position="161"/>
    </location>
</feature>
<evidence type="ECO:0000313" key="8">
    <source>
        <dbReference type="EMBL" id="KAJ3041892.1"/>
    </source>
</evidence>
<evidence type="ECO:0000256" key="1">
    <source>
        <dbReference type="ARBA" id="ARBA00004141"/>
    </source>
</evidence>
<feature type="transmembrane region" description="Helical" evidence="5">
    <location>
        <begin position="362"/>
        <end position="383"/>
    </location>
</feature>
<evidence type="ECO:0008006" key="10">
    <source>
        <dbReference type="Google" id="ProtNLM"/>
    </source>
</evidence>
<dbReference type="Proteomes" id="UP001212841">
    <property type="component" value="Unassembled WGS sequence"/>
</dbReference>
<feature type="transmembrane region" description="Helical" evidence="5">
    <location>
        <begin position="533"/>
        <end position="556"/>
    </location>
</feature>
<sequence>MVAVTRSSIQPSTTAPFPLQQTDWVIVFNARIGYPKSKVATTVAGKETIEKEKARARTAWDDVVTRLLSVGLKFQIRDWGEGRVALFVWCPKSVLSREVYRSRVLDWLNDSGNAALEPPKFIPGQQESDIQLDITPAERLRLVHELLTTPTYEGGAGLTLEESVVGKTSAVGGKYLEAIFAPHDVEFESKWVKSWSKKWILSHQDISGIRDYAGEKVAYYFAFLRYYFLSLAPPAAFGVVTYLLDSDYNPYFGLFMVLWGIIMIAGWNREASRWASEWGTRNYSKLEKIRPEFRPESLTSDPVTGERVPMYPYWKRWITVSGVTLPITVAMAVVFFTVVGTITTSEIYFKQYYDGPLQEVLTFVPTILYAACIPALNSFYISLAHKLNDYENRQTDSDFDSSFTSKLFVFNSLLSFLPLFAVSWFFVPLSDAIGVGLKSRGYIKSADFAVGPDALSARLAYFVLTAQVINTITETVLPMVTRKATNKYKDFKSGKKEGTAKDGEEMFERVIRAEFEQPEYRGYEDYAEMVVQFGYLALFSVAWPLAPVACFVNNFIELRSDAVKMCKTTRRPTPARADNIGPWGRILTLISWLGSITTTSLTTLYRRWNPSLAASVQSSARLPYILLFTLLVEHLYFLFYFVINSTVNSVPHKGVERRRRNEFELKKRYLGDAGIDVGGGRGE</sequence>
<dbReference type="PANTHER" id="PTHR12308">
    <property type="entry name" value="ANOCTAMIN"/>
    <property type="match status" value="1"/>
</dbReference>
<evidence type="ECO:0000259" key="6">
    <source>
        <dbReference type="Pfam" id="PF04547"/>
    </source>
</evidence>
<feature type="transmembrane region" description="Helical" evidence="5">
    <location>
        <begin position="407"/>
        <end position="427"/>
    </location>
</feature>
<keyword evidence="3 5" id="KW-1133">Transmembrane helix</keyword>
<dbReference type="GO" id="GO:0005254">
    <property type="term" value="F:chloride channel activity"/>
    <property type="evidence" value="ECO:0007669"/>
    <property type="project" value="TreeGrafter"/>
</dbReference>
<gene>
    <name evidence="8" type="ORF">HK097_002156</name>
</gene>
<evidence type="ECO:0000256" key="3">
    <source>
        <dbReference type="ARBA" id="ARBA00022989"/>
    </source>
</evidence>
<evidence type="ECO:0000256" key="5">
    <source>
        <dbReference type="SAM" id="Phobius"/>
    </source>
</evidence>
<proteinExistence type="predicted"/>
<dbReference type="InterPro" id="IPR007632">
    <property type="entry name" value="Anoctamin"/>
</dbReference>
<feature type="transmembrane region" description="Helical" evidence="5">
    <location>
        <begin position="226"/>
        <end position="244"/>
    </location>
</feature>
<dbReference type="InterPro" id="IPR049456">
    <property type="entry name" value="Anoctamin_N_fung"/>
</dbReference>
<name>A0AAD5X0B9_9FUNG</name>
<keyword evidence="2 5" id="KW-0812">Transmembrane</keyword>